<dbReference type="EMBL" id="PXOG01000006">
    <property type="protein sequence ID" value="RGP81643.1"/>
    <property type="molecule type" value="Genomic_DNA"/>
</dbReference>
<protein>
    <submittedName>
        <fullName evidence="2">Uncharacterized protein</fullName>
    </submittedName>
</protein>
<proteinExistence type="predicted"/>
<feature type="region of interest" description="Disordered" evidence="1">
    <location>
        <begin position="193"/>
        <end position="214"/>
    </location>
</feature>
<feature type="region of interest" description="Disordered" evidence="1">
    <location>
        <begin position="1"/>
        <end position="37"/>
    </location>
</feature>
<reference evidence="2 3" key="1">
    <citation type="journal article" date="2018" name="PLoS Pathog.">
        <title>Evolution of structural diversity of trichothecenes, a family of toxins produced by plant pathogenic and entomopathogenic fungi.</title>
        <authorList>
            <person name="Proctor R.H."/>
            <person name="McCormick S.P."/>
            <person name="Kim H.S."/>
            <person name="Cardoza R.E."/>
            <person name="Stanley A.M."/>
            <person name="Lindo L."/>
            <person name="Kelly A."/>
            <person name="Brown D.W."/>
            <person name="Lee T."/>
            <person name="Vaughan M.M."/>
            <person name="Alexander N.J."/>
            <person name="Busman M."/>
            <person name="Gutierrez S."/>
        </authorList>
    </citation>
    <scope>NUCLEOTIDE SEQUENCE [LARGE SCALE GENOMIC DNA]</scope>
    <source>
        <strain evidence="2 3">NRRL 20695</strain>
    </source>
</reference>
<name>A0A395TAE7_9HYPO</name>
<dbReference type="AlphaFoldDB" id="A0A395TAE7"/>
<organism evidence="2 3">
    <name type="scientific">Fusarium longipes</name>
    <dbReference type="NCBI Taxonomy" id="694270"/>
    <lineage>
        <taxon>Eukaryota</taxon>
        <taxon>Fungi</taxon>
        <taxon>Dikarya</taxon>
        <taxon>Ascomycota</taxon>
        <taxon>Pezizomycotina</taxon>
        <taxon>Sordariomycetes</taxon>
        <taxon>Hypocreomycetidae</taxon>
        <taxon>Hypocreales</taxon>
        <taxon>Nectriaceae</taxon>
        <taxon>Fusarium</taxon>
    </lineage>
</organism>
<sequence length="291" mass="33011">MSISSDSSVEGSSTTPQSPERPAVGLHARKRSRTVQQETPFEIQIYNVVSFCCSPADTEPEMSDAASTETQPDSQDIPSIIAALNSLALKGKEEKEKLVEDIAKSKASIQEIKAARPPGVTTQATTQANEEVLNKLYRLCHSHQQHLRNMKKTYARHEGTRKNLSPRRACDLDRSLKEYSAKMGKIAALVKETEDKIEEEERKSSEETPQPSDEMLQELGQHLKRLETQERELSRNLAYYHNLRRFASLEPQGMELLLWKLKLENVSILEMVEEVKKAFETRSMSQENQVI</sequence>
<gene>
    <name evidence="2" type="ORF">FLONG3_243</name>
</gene>
<accession>A0A395TAE7</accession>
<feature type="compositionally biased region" description="Basic and acidic residues" evidence="1">
    <location>
        <begin position="193"/>
        <end position="206"/>
    </location>
</feature>
<feature type="compositionally biased region" description="Low complexity" evidence="1">
    <location>
        <begin position="1"/>
        <end position="13"/>
    </location>
</feature>
<evidence type="ECO:0000256" key="1">
    <source>
        <dbReference type="SAM" id="MobiDB-lite"/>
    </source>
</evidence>
<comment type="caution">
    <text evidence="2">The sequence shown here is derived from an EMBL/GenBank/DDBJ whole genome shotgun (WGS) entry which is preliminary data.</text>
</comment>
<dbReference type="OrthoDB" id="5092921at2759"/>
<dbReference type="Proteomes" id="UP000266234">
    <property type="component" value="Unassembled WGS sequence"/>
</dbReference>
<evidence type="ECO:0000313" key="2">
    <source>
        <dbReference type="EMBL" id="RGP81643.1"/>
    </source>
</evidence>
<evidence type="ECO:0000313" key="3">
    <source>
        <dbReference type="Proteomes" id="UP000266234"/>
    </source>
</evidence>
<keyword evidence="3" id="KW-1185">Reference proteome</keyword>